<sequence>MDYCLYQDQLVPREQLKIDPEDRGYHFGDGIYEVVHVYHGKAFALSDHLTRFKESAEKLDLPMLYSTDKLGELVQQLIEKNKLEHGMVYFQMTRGISPRNHLYTRNETPVLTGFSKPLPDEKRESVRLYLTDDIRWLRCDIKTINLLGNVLAKREATDHQCDEALLHRDGTVTEGSSSNVFLIKNETLYTHPATNLILNGITRQITIRLAKAKGYTVVEEPFPKEVIKDADEAFITSTIHEITPVTEVIGDETAHFPVGPVTKMLQQAFAEEIAKHSQTAMKQ</sequence>
<dbReference type="EC" id="2.6.1.21" evidence="4 12"/>
<dbReference type="AlphaFoldDB" id="A0A0M0KHS7"/>
<proteinExistence type="inferred from homology"/>
<evidence type="ECO:0000256" key="12">
    <source>
        <dbReference type="RuleBase" id="RU004520"/>
    </source>
</evidence>
<evidence type="ECO:0000256" key="9">
    <source>
        <dbReference type="ARBA" id="ARBA00047911"/>
    </source>
</evidence>
<dbReference type="SUPFAM" id="SSF56752">
    <property type="entry name" value="D-aminoacid aminotransferase-like PLP-dependent enzymes"/>
    <property type="match status" value="1"/>
</dbReference>
<comment type="subunit">
    <text evidence="3">Homodimer.</text>
</comment>
<dbReference type="InterPro" id="IPR036038">
    <property type="entry name" value="Aminotransferase-like"/>
</dbReference>
<evidence type="ECO:0000256" key="2">
    <source>
        <dbReference type="ARBA" id="ARBA00009320"/>
    </source>
</evidence>
<keyword evidence="6 13" id="KW-0032">Aminotransferase</keyword>
<dbReference type="InterPro" id="IPR005784">
    <property type="entry name" value="D_amino_transT"/>
</dbReference>
<comment type="function">
    <text evidence="12">Acts on the D-isomers of alanine, leucine, aspartate, glutamate, aminobutyrate, norvaline and asparagine. The enzyme transfers an amino group from a substrate D-amino acid to the pyridoxal phosphate cofactor to form pyridoxamine and an alpha-keto acid in the first half-reaction.</text>
</comment>
<dbReference type="GeneID" id="87598330"/>
<dbReference type="RefSeq" id="WP_010898959.1">
    <property type="nucleotide sequence ID" value="NZ_CP040441.1"/>
</dbReference>
<evidence type="ECO:0000256" key="4">
    <source>
        <dbReference type="ARBA" id="ARBA00012874"/>
    </source>
</evidence>
<organism evidence="13">
    <name type="scientific">Halalkalibacterium halodurans</name>
    <name type="common">Bacillus halodurans</name>
    <dbReference type="NCBI Taxonomy" id="86665"/>
    <lineage>
        <taxon>Bacteria</taxon>
        <taxon>Bacillati</taxon>
        <taxon>Bacillota</taxon>
        <taxon>Bacilli</taxon>
        <taxon>Bacillales</taxon>
        <taxon>Bacillaceae</taxon>
        <taxon>Halalkalibacterium (ex Joshi et al. 2022)</taxon>
    </lineage>
</organism>
<dbReference type="InterPro" id="IPR043131">
    <property type="entry name" value="BCAT-like_N"/>
</dbReference>
<dbReference type="InterPro" id="IPR043132">
    <property type="entry name" value="BCAT-like_C"/>
</dbReference>
<reference evidence="13" key="1">
    <citation type="submission" date="2015-08" db="EMBL/GenBank/DDBJ databases">
        <title>Complete DNA Sequence of Pseudomonas syringae pv. actinidiae, the Causal Agent of Kiwifruit Canker Disease.</title>
        <authorList>
            <person name="Rikkerink E.H.A."/>
            <person name="Fineran P.C."/>
        </authorList>
    </citation>
    <scope>NUCLEOTIDE SEQUENCE</scope>
    <source>
        <strain evidence="13">DSM 13666</strain>
    </source>
</reference>
<dbReference type="GO" id="GO:0005829">
    <property type="term" value="C:cytosol"/>
    <property type="evidence" value="ECO:0007669"/>
    <property type="project" value="TreeGrafter"/>
</dbReference>
<evidence type="ECO:0000313" key="13">
    <source>
        <dbReference type="EMBL" id="KOO38410.1"/>
    </source>
</evidence>
<evidence type="ECO:0000256" key="7">
    <source>
        <dbReference type="ARBA" id="ARBA00022679"/>
    </source>
</evidence>
<comment type="similarity">
    <text evidence="2 10">Belongs to the class-IV pyridoxal-phosphate-dependent aminotransferase family.</text>
</comment>
<comment type="caution">
    <text evidence="13">The sequence shown here is derived from an EMBL/GenBank/DDBJ whole genome shotgun (WGS) entry which is preliminary data.</text>
</comment>
<dbReference type="GO" id="GO:0030170">
    <property type="term" value="F:pyridoxal phosphate binding"/>
    <property type="evidence" value="ECO:0007669"/>
    <property type="project" value="InterPro"/>
</dbReference>
<evidence type="ECO:0000256" key="5">
    <source>
        <dbReference type="ARBA" id="ARBA00021779"/>
    </source>
</evidence>
<dbReference type="GO" id="GO:0046416">
    <property type="term" value="P:D-amino acid metabolic process"/>
    <property type="evidence" value="ECO:0007669"/>
    <property type="project" value="InterPro"/>
</dbReference>
<evidence type="ECO:0000256" key="8">
    <source>
        <dbReference type="ARBA" id="ARBA00022898"/>
    </source>
</evidence>
<dbReference type="EMBL" id="LILD01000001">
    <property type="protein sequence ID" value="KOO38410.1"/>
    <property type="molecule type" value="Genomic_DNA"/>
</dbReference>
<dbReference type="Gene3D" id="3.20.10.10">
    <property type="entry name" value="D-amino Acid Aminotransferase, subunit A, domain 2"/>
    <property type="match status" value="1"/>
</dbReference>
<evidence type="ECO:0000256" key="3">
    <source>
        <dbReference type="ARBA" id="ARBA00011738"/>
    </source>
</evidence>
<gene>
    <name evidence="13" type="ORF">AMD02_05700</name>
</gene>
<dbReference type="OMA" id="MSRIAYV"/>
<dbReference type="PATRIC" id="fig|136160.3.peg.1427"/>
<dbReference type="InterPro" id="IPR050571">
    <property type="entry name" value="Class-IV_PLP-Dep_Aminotrnsfr"/>
</dbReference>
<comment type="catalytic activity">
    <reaction evidence="9 12">
        <text>D-alanine + 2-oxoglutarate = D-glutamate + pyruvate</text>
        <dbReference type="Rhea" id="RHEA:15869"/>
        <dbReference type="ChEBI" id="CHEBI:15361"/>
        <dbReference type="ChEBI" id="CHEBI:16810"/>
        <dbReference type="ChEBI" id="CHEBI:29986"/>
        <dbReference type="ChEBI" id="CHEBI:57416"/>
        <dbReference type="EC" id="2.6.1.21"/>
    </reaction>
</comment>
<dbReference type="InterPro" id="IPR001544">
    <property type="entry name" value="Aminotrans_IV"/>
</dbReference>
<evidence type="ECO:0000256" key="6">
    <source>
        <dbReference type="ARBA" id="ARBA00022576"/>
    </source>
</evidence>
<evidence type="ECO:0000256" key="11">
    <source>
        <dbReference type="RuleBase" id="RU004516"/>
    </source>
</evidence>
<comment type="cofactor">
    <cofactor evidence="1 11">
        <name>pyridoxal 5'-phosphate</name>
        <dbReference type="ChEBI" id="CHEBI:597326"/>
    </cofactor>
</comment>
<dbReference type="PROSITE" id="PS00770">
    <property type="entry name" value="AA_TRANSFER_CLASS_4"/>
    <property type="match status" value="1"/>
</dbReference>
<keyword evidence="8 11" id="KW-0663">Pyridoxal phosphate</keyword>
<dbReference type="GO" id="GO:0046394">
    <property type="term" value="P:carboxylic acid biosynthetic process"/>
    <property type="evidence" value="ECO:0007669"/>
    <property type="project" value="UniProtKB-ARBA"/>
</dbReference>
<dbReference type="CDD" id="cd01558">
    <property type="entry name" value="D-AAT_like"/>
    <property type="match status" value="1"/>
</dbReference>
<dbReference type="FunFam" id="3.20.10.10:FF:000002">
    <property type="entry name" value="D-alanine aminotransferase"/>
    <property type="match status" value="1"/>
</dbReference>
<dbReference type="PANTHER" id="PTHR42743">
    <property type="entry name" value="AMINO-ACID AMINOTRANSFERASE"/>
    <property type="match status" value="1"/>
</dbReference>
<name>A0A0M0KHS7_ALKHA</name>
<accession>A0A0M0KHS7</accession>
<dbReference type="PANTHER" id="PTHR42743:SF10">
    <property type="entry name" value="D-ALANINE AMINOTRANSFERASE"/>
    <property type="match status" value="1"/>
</dbReference>
<dbReference type="NCBIfam" id="TIGR01121">
    <property type="entry name" value="D_amino_aminoT"/>
    <property type="match status" value="1"/>
</dbReference>
<dbReference type="GO" id="GO:0047810">
    <property type="term" value="F:D-alanine-2-oxoglutarate aminotransferase activity"/>
    <property type="evidence" value="ECO:0007669"/>
    <property type="project" value="UniProtKB-EC"/>
</dbReference>
<dbReference type="InterPro" id="IPR018300">
    <property type="entry name" value="Aminotrans_IV_CS"/>
</dbReference>
<keyword evidence="7 13" id="KW-0808">Transferase</keyword>
<evidence type="ECO:0000256" key="10">
    <source>
        <dbReference type="RuleBase" id="RU004106"/>
    </source>
</evidence>
<dbReference type="GO" id="GO:0008652">
    <property type="term" value="P:amino acid biosynthetic process"/>
    <property type="evidence" value="ECO:0007669"/>
    <property type="project" value="UniProtKB-ARBA"/>
</dbReference>
<evidence type="ECO:0000256" key="1">
    <source>
        <dbReference type="ARBA" id="ARBA00001933"/>
    </source>
</evidence>
<protein>
    <recommendedName>
        <fullName evidence="5 12">D-alanine aminotransferase</fullName>
        <ecNumber evidence="4 12">2.6.1.21</ecNumber>
    </recommendedName>
</protein>
<dbReference type="Pfam" id="PF01063">
    <property type="entry name" value="Aminotran_4"/>
    <property type="match status" value="1"/>
</dbReference>
<dbReference type="Gene3D" id="3.30.470.10">
    <property type="match status" value="1"/>
</dbReference>